<evidence type="ECO:0000313" key="2">
    <source>
        <dbReference type="EMBL" id="SPC84426.1"/>
    </source>
</evidence>
<protein>
    <submittedName>
        <fullName evidence="2">Uncharacterized protein</fullName>
    </submittedName>
</protein>
<evidence type="ECO:0000256" key="1">
    <source>
        <dbReference type="SAM" id="MobiDB-lite"/>
    </source>
</evidence>
<organism evidence="2">
    <name type="scientific">Fagus sylvatica</name>
    <name type="common">Beechnut</name>
    <dbReference type="NCBI Taxonomy" id="28930"/>
    <lineage>
        <taxon>Eukaryota</taxon>
        <taxon>Viridiplantae</taxon>
        <taxon>Streptophyta</taxon>
        <taxon>Embryophyta</taxon>
        <taxon>Tracheophyta</taxon>
        <taxon>Spermatophyta</taxon>
        <taxon>Magnoliopsida</taxon>
        <taxon>eudicotyledons</taxon>
        <taxon>Gunneridae</taxon>
        <taxon>Pentapetalae</taxon>
        <taxon>rosids</taxon>
        <taxon>fabids</taxon>
        <taxon>Fagales</taxon>
        <taxon>Fagaceae</taxon>
        <taxon>Fagus</taxon>
    </lineage>
</organism>
<accession>A0A2N9F0C2</accession>
<name>A0A2N9F0C2_FAGSY</name>
<feature type="region of interest" description="Disordered" evidence="1">
    <location>
        <begin position="13"/>
        <end position="38"/>
    </location>
</feature>
<gene>
    <name evidence="2" type="ORF">FSB_LOCUS12308</name>
</gene>
<sequence length="142" mass="15544">MSRSHRGCQDLAVCVDGSEPPPPPSLSSTTFRSTPQSPDLVLHEGDLMESLGGSSLQQIPSLLSARFDLSGGRRDLLRWWMLDGHRSPYHTRIEWQIRFDLSCGLLGWDQGSKPSAGLDIGCCGCSCNLLDFGQALCRVLLL</sequence>
<proteinExistence type="predicted"/>
<dbReference type="AlphaFoldDB" id="A0A2N9F0C2"/>
<feature type="compositionally biased region" description="Low complexity" evidence="1">
    <location>
        <begin position="26"/>
        <end position="35"/>
    </location>
</feature>
<reference evidence="2" key="1">
    <citation type="submission" date="2018-02" db="EMBL/GenBank/DDBJ databases">
        <authorList>
            <person name="Cohen D.B."/>
            <person name="Kent A.D."/>
        </authorList>
    </citation>
    <scope>NUCLEOTIDE SEQUENCE</scope>
</reference>
<dbReference type="EMBL" id="OIVN01000710">
    <property type="protein sequence ID" value="SPC84426.1"/>
    <property type="molecule type" value="Genomic_DNA"/>
</dbReference>